<comment type="similarity">
    <text evidence="3">Belongs to the PPase family.</text>
</comment>
<dbReference type="FunFam" id="3.90.80.10:FF:000004">
    <property type="entry name" value="Inorganic pyrophosphatase"/>
    <property type="match status" value="1"/>
</dbReference>
<keyword evidence="7" id="KW-0378">Hydrolase</keyword>
<evidence type="ECO:0000256" key="7">
    <source>
        <dbReference type="ARBA" id="ARBA00022801"/>
    </source>
</evidence>
<dbReference type="OrthoDB" id="1608002at2759"/>
<dbReference type="Pfam" id="PF00719">
    <property type="entry name" value="Pyrophosphatase"/>
    <property type="match status" value="1"/>
</dbReference>
<dbReference type="GO" id="GO:0004427">
    <property type="term" value="F:inorganic diphosphate phosphatase activity"/>
    <property type="evidence" value="ECO:0007669"/>
    <property type="project" value="UniProtKB-EC"/>
</dbReference>
<evidence type="ECO:0000256" key="2">
    <source>
        <dbReference type="ARBA" id="ARBA00004496"/>
    </source>
</evidence>
<evidence type="ECO:0000256" key="9">
    <source>
        <dbReference type="ARBA" id="ARBA00032535"/>
    </source>
</evidence>
<dbReference type="InterPro" id="IPR036649">
    <property type="entry name" value="Pyrophosphatase_sf"/>
</dbReference>
<comment type="cofactor">
    <cofactor evidence="1">
        <name>Mg(2+)</name>
        <dbReference type="ChEBI" id="CHEBI:18420"/>
    </cofactor>
</comment>
<dbReference type="Gene3D" id="3.90.80.10">
    <property type="entry name" value="Inorganic pyrophosphatase"/>
    <property type="match status" value="1"/>
</dbReference>
<keyword evidence="5" id="KW-0963">Cytoplasm</keyword>
<evidence type="ECO:0000256" key="8">
    <source>
        <dbReference type="ARBA" id="ARBA00022842"/>
    </source>
</evidence>
<organism evidence="11">
    <name type="scientific">Acyrthosiphon pisum</name>
    <name type="common">Pea aphid</name>
    <dbReference type="NCBI Taxonomy" id="7029"/>
    <lineage>
        <taxon>Eukaryota</taxon>
        <taxon>Metazoa</taxon>
        <taxon>Ecdysozoa</taxon>
        <taxon>Arthropoda</taxon>
        <taxon>Hexapoda</taxon>
        <taxon>Insecta</taxon>
        <taxon>Pterygota</taxon>
        <taxon>Neoptera</taxon>
        <taxon>Paraneoptera</taxon>
        <taxon>Hemiptera</taxon>
        <taxon>Sternorrhyncha</taxon>
        <taxon>Aphidomorpha</taxon>
        <taxon>Aphidoidea</taxon>
        <taxon>Aphididae</taxon>
        <taxon>Macrosiphini</taxon>
        <taxon>Acyrthosiphon</taxon>
    </lineage>
</organism>
<dbReference type="GO" id="GO:0006796">
    <property type="term" value="P:phosphate-containing compound metabolic process"/>
    <property type="evidence" value="ECO:0007669"/>
    <property type="project" value="InterPro"/>
</dbReference>
<evidence type="ECO:0000313" key="11">
    <source>
        <dbReference type="EMBL" id="BAH71727.1"/>
    </source>
</evidence>
<dbReference type="PANTHER" id="PTHR10286">
    <property type="entry name" value="INORGANIC PYROPHOSPHATASE"/>
    <property type="match status" value="1"/>
</dbReference>
<name>C4WV07_ACYPI</name>
<gene>
    <name evidence="11" type="primary">ACYPI006609</name>
</gene>
<reference evidence="11" key="1">
    <citation type="submission" date="2009-06" db="EMBL/GenBank/DDBJ databases">
        <title>A full-length cDNA resource of the pea aphid, Acyrthosiphon pisum.</title>
        <authorList>
            <person name="Shigenobu S."/>
            <person name="Nakabachi A."/>
            <person name="Richards S."/>
        </authorList>
    </citation>
    <scope>NUCLEOTIDE SEQUENCE</scope>
    <source>
        <strain evidence="11">LSR1</strain>
        <tissue evidence="11">Whole body</tissue>
    </source>
</reference>
<keyword evidence="6" id="KW-0479">Metal-binding</keyword>
<keyword evidence="8" id="KW-0460">Magnesium</keyword>
<dbReference type="SUPFAM" id="SSF50324">
    <property type="entry name" value="Inorganic pyrophosphatase"/>
    <property type="match status" value="1"/>
</dbReference>
<evidence type="ECO:0000256" key="4">
    <source>
        <dbReference type="ARBA" id="ARBA00012146"/>
    </source>
</evidence>
<sequence>MTYQIVERGSPNTIDYKLYIKNEKGIVSPFHDIPLLADNTGKVFNMVVEIPRWSNAKMEINTKSALNPIIQDTKKGKLRFVSNVFPHKGYIWNYGALPQTWENPELLDEHTGCKGDNDPLDVLEIGYKVAKRGEVLKVKVLGTVALIDEGETDWKILVINVEDPIAPEVNDIKDIEKHFPGLLKATVEWMKIYKIPDGKPENKFAFNGEPKDAEFALKIVSDTHEYWKALLQKENTNGLSCVNTTLNNASTIDDEKVQAILSESLPLSEPSPLLPEVDKWHFVKL</sequence>
<dbReference type="EMBL" id="AK341304">
    <property type="protein sequence ID" value="BAH71727.1"/>
    <property type="molecule type" value="mRNA"/>
</dbReference>
<evidence type="ECO:0000256" key="1">
    <source>
        <dbReference type="ARBA" id="ARBA00001946"/>
    </source>
</evidence>
<comment type="subcellular location">
    <subcellularLocation>
        <location evidence="2">Cytoplasm</location>
    </subcellularLocation>
</comment>
<dbReference type="AlphaFoldDB" id="C4WV07"/>
<dbReference type="RefSeq" id="XP_008183751.2">
    <property type="nucleotide sequence ID" value="XM_008185529.2"/>
</dbReference>
<evidence type="ECO:0000256" key="5">
    <source>
        <dbReference type="ARBA" id="ARBA00022490"/>
    </source>
</evidence>
<dbReference type="CDD" id="cd00412">
    <property type="entry name" value="pyrophosphatase"/>
    <property type="match status" value="1"/>
</dbReference>
<evidence type="ECO:0000256" key="3">
    <source>
        <dbReference type="ARBA" id="ARBA00006220"/>
    </source>
</evidence>
<dbReference type="PROSITE" id="PS00387">
    <property type="entry name" value="PPASE"/>
    <property type="match status" value="1"/>
</dbReference>
<dbReference type="KEGG" id="api:100159757"/>
<evidence type="ECO:0000256" key="6">
    <source>
        <dbReference type="ARBA" id="ARBA00022723"/>
    </source>
</evidence>
<accession>C4WV07</accession>
<dbReference type="EC" id="3.6.1.1" evidence="4"/>
<dbReference type="GO" id="GO:0005737">
    <property type="term" value="C:cytoplasm"/>
    <property type="evidence" value="ECO:0007669"/>
    <property type="project" value="UniProtKB-SubCell"/>
</dbReference>
<dbReference type="InterPro" id="IPR008162">
    <property type="entry name" value="Pyrophosphatase"/>
</dbReference>
<dbReference type="GO" id="GO:0000287">
    <property type="term" value="F:magnesium ion binding"/>
    <property type="evidence" value="ECO:0007669"/>
    <property type="project" value="InterPro"/>
</dbReference>
<protein>
    <recommendedName>
        <fullName evidence="10">Inorganic pyrophosphatase</fullName>
        <ecNumber evidence="4">3.6.1.1</ecNumber>
    </recommendedName>
    <alternativeName>
        <fullName evidence="9">Pyrophosphate phospho-hydrolase</fullName>
    </alternativeName>
</protein>
<evidence type="ECO:0000256" key="10">
    <source>
        <dbReference type="ARBA" id="ARBA00040300"/>
    </source>
</evidence>
<proteinExistence type="evidence at transcript level"/>